<sequence length="118" mass="12980">MSNRGGEGDRSMLTLHPMKEIRIVVEGEHLKLVTNLLDRVGATGYTIINNVSGKGHHGFHEGHLLFDDTSSQVIVFTVVPEERIEPILAGLGPLFHKHSGAMFVSDVAVTRRDHFVGQ</sequence>
<dbReference type="Gene3D" id="3.30.70.120">
    <property type="match status" value="1"/>
</dbReference>
<dbReference type="Pfam" id="PF00543">
    <property type="entry name" value="P-II"/>
    <property type="match status" value="1"/>
</dbReference>
<organism evidence="1 2">
    <name type="scientific">Nitrospira defluvii</name>
    <dbReference type="NCBI Taxonomy" id="330214"/>
    <lineage>
        <taxon>Bacteria</taxon>
        <taxon>Pseudomonadati</taxon>
        <taxon>Nitrospirota</taxon>
        <taxon>Nitrospiria</taxon>
        <taxon>Nitrospirales</taxon>
        <taxon>Nitrospiraceae</taxon>
        <taxon>Nitrospira</taxon>
    </lineage>
</organism>
<protein>
    <submittedName>
        <fullName evidence="1">Transcriptional regulator</fullName>
    </submittedName>
</protein>
<dbReference type="InterPro" id="IPR011322">
    <property type="entry name" value="N-reg_PII-like_a/b"/>
</dbReference>
<dbReference type="PROSITE" id="PS51343">
    <property type="entry name" value="PII_GLNB_DOM"/>
    <property type="match status" value="1"/>
</dbReference>
<comment type="caution">
    <text evidence="1">The sequence shown here is derived from an EMBL/GenBank/DDBJ whole genome shotgun (WGS) entry which is preliminary data.</text>
</comment>
<proteinExistence type="predicted"/>
<accession>A0ABM8R286</accession>
<gene>
    <name evidence="1" type="ORF">NSPZN2_100232</name>
</gene>
<dbReference type="EMBL" id="CAJNBJ010000002">
    <property type="protein sequence ID" value="CAE6728485.1"/>
    <property type="molecule type" value="Genomic_DNA"/>
</dbReference>
<reference evidence="1 2" key="1">
    <citation type="submission" date="2021-02" db="EMBL/GenBank/DDBJ databases">
        <authorList>
            <person name="Han P."/>
        </authorList>
    </citation>
    <scope>NUCLEOTIDE SEQUENCE [LARGE SCALE GENOMIC DNA]</scope>
    <source>
        <strain evidence="1">Candidatus Nitrospira sp. ZN2</strain>
    </source>
</reference>
<keyword evidence="2" id="KW-1185">Reference proteome</keyword>
<dbReference type="Proteomes" id="UP000675880">
    <property type="component" value="Unassembled WGS sequence"/>
</dbReference>
<evidence type="ECO:0000313" key="1">
    <source>
        <dbReference type="EMBL" id="CAE6728485.1"/>
    </source>
</evidence>
<dbReference type="InterPro" id="IPR015867">
    <property type="entry name" value="N-reg_PII/ATP_PRibTrfase_C"/>
</dbReference>
<evidence type="ECO:0000313" key="2">
    <source>
        <dbReference type="Proteomes" id="UP000675880"/>
    </source>
</evidence>
<dbReference type="SMART" id="SM00938">
    <property type="entry name" value="P-II"/>
    <property type="match status" value="1"/>
</dbReference>
<name>A0ABM8R286_9BACT</name>
<dbReference type="InterPro" id="IPR002187">
    <property type="entry name" value="N-reg_PII"/>
</dbReference>
<dbReference type="SUPFAM" id="SSF54913">
    <property type="entry name" value="GlnB-like"/>
    <property type="match status" value="1"/>
</dbReference>